<dbReference type="VEuPathDB" id="FungiDB:CC1G_00459"/>
<dbReference type="EMBL" id="AACS02000005">
    <property type="protein sequence ID" value="EAU84940.1"/>
    <property type="molecule type" value="Genomic_DNA"/>
</dbReference>
<accession>A8NY06</accession>
<evidence type="ECO:0000259" key="3">
    <source>
        <dbReference type="Pfam" id="PF02777"/>
    </source>
</evidence>
<dbReference type="Gene3D" id="3.55.40.20">
    <property type="entry name" value="Iron/manganese superoxide dismutase, C-terminal domain"/>
    <property type="match status" value="2"/>
</dbReference>
<dbReference type="STRING" id="240176.A8NY06"/>
<gene>
    <name evidence="4" type="ORF">CC1G_00459</name>
</gene>
<dbReference type="GO" id="GO:0005737">
    <property type="term" value="C:cytoplasm"/>
    <property type="evidence" value="ECO:0007669"/>
    <property type="project" value="TreeGrafter"/>
</dbReference>
<dbReference type="eggNOG" id="KOG0876">
    <property type="taxonomic scope" value="Eukaryota"/>
</dbReference>
<reference evidence="4 5" key="1">
    <citation type="journal article" date="2010" name="Proc. Natl. Acad. Sci. U.S.A.">
        <title>Insights into evolution of multicellular fungi from the assembled chromosomes of the mushroom Coprinopsis cinerea (Coprinus cinereus).</title>
        <authorList>
            <person name="Stajich J.E."/>
            <person name="Wilke S.K."/>
            <person name="Ahren D."/>
            <person name="Au C.H."/>
            <person name="Birren B.W."/>
            <person name="Borodovsky M."/>
            <person name="Burns C."/>
            <person name="Canback B."/>
            <person name="Casselton L.A."/>
            <person name="Cheng C.K."/>
            <person name="Deng J."/>
            <person name="Dietrich F.S."/>
            <person name="Fargo D.C."/>
            <person name="Farman M.L."/>
            <person name="Gathman A.C."/>
            <person name="Goldberg J."/>
            <person name="Guigo R."/>
            <person name="Hoegger P.J."/>
            <person name="Hooker J.B."/>
            <person name="Huggins A."/>
            <person name="James T.Y."/>
            <person name="Kamada T."/>
            <person name="Kilaru S."/>
            <person name="Kodira C."/>
            <person name="Kues U."/>
            <person name="Kupfer D."/>
            <person name="Kwan H.S."/>
            <person name="Lomsadze A."/>
            <person name="Li W."/>
            <person name="Lilly W.W."/>
            <person name="Ma L.J."/>
            <person name="Mackey A.J."/>
            <person name="Manning G."/>
            <person name="Martin F."/>
            <person name="Muraguchi H."/>
            <person name="Natvig D.O."/>
            <person name="Palmerini H."/>
            <person name="Ramesh M.A."/>
            <person name="Rehmeyer C.J."/>
            <person name="Roe B.A."/>
            <person name="Shenoy N."/>
            <person name="Stanke M."/>
            <person name="Ter-Hovhannisyan V."/>
            <person name="Tunlid A."/>
            <person name="Velagapudi R."/>
            <person name="Vision T.J."/>
            <person name="Zeng Q."/>
            <person name="Zolan M.E."/>
            <person name="Pukkila P.J."/>
        </authorList>
    </citation>
    <scope>NUCLEOTIDE SEQUENCE [LARGE SCALE GENOMIC DNA]</scope>
    <source>
        <strain evidence="5">Okayama-7 / 130 / ATCC MYA-4618 / FGSC 9003</strain>
    </source>
</reference>
<dbReference type="RefSeq" id="XP_001837323.1">
    <property type="nucleotide sequence ID" value="XM_001837271.1"/>
</dbReference>
<evidence type="ECO:0000313" key="5">
    <source>
        <dbReference type="Proteomes" id="UP000001861"/>
    </source>
</evidence>
<dbReference type="GO" id="GO:0004784">
    <property type="term" value="F:superoxide dismutase activity"/>
    <property type="evidence" value="ECO:0007669"/>
    <property type="project" value="InterPro"/>
</dbReference>
<comment type="caution">
    <text evidence="4">The sequence shown here is derived from an EMBL/GenBank/DDBJ whole genome shotgun (WGS) entry which is preliminary data.</text>
</comment>
<dbReference type="GO" id="GO:0046872">
    <property type="term" value="F:metal ion binding"/>
    <property type="evidence" value="ECO:0007669"/>
    <property type="project" value="InterPro"/>
</dbReference>
<evidence type="ECO:0000256" key="1">
    <source>
        <dbReference type="ARBA" id="ARBA00037226"/>
    </source>
</evidence>
<dbReference type="PANTHER" id="PTHR43595">
    <property type="entry name" value="37S RIBOSOMAL PROTEIN S26, MITOCHONDRIAL"/>
    <property type="match status" value="1"/>
</dbReference>
<feature type="region of interest" description="Disordered" evidence="2">
    <location>
        <begin position="210"/>
        <end position="261"/>
    </location>
</feature>
<dbReference type="SUPFAM" id="SSF54719">
    <property type="entry name" value="Fe,Mn superoxide dismutase (SOD), C-terminal domain"/>
    <property type="match status" value="1"/>
</dbReference>
<name>A8NY06_COPC7</name>
<comment type="function">
    <text evidence="1">Component of the mitochondrial ribosome (mitoribosome), a dedicated translation machinery responsible for the synthesis of mitochondrial genome-encoded proteins, including at least some of the essential transmembrane subunits of the mitochondrial respiratory chain. The mitoribosomes are attached to the mitochondrial inner membrane and translation products are cotranslationally integrated into the membrane.</text>
</comment>
<feature type="domain" description="Manganese/iron superoxide dismutase C-terminal" evidence="3">
    <location>
        <begin position="290"/>
        <end position="334"/>
    </location>
</feature>
<dbReference type="InParanoid" id="A8NY06"/>
<feature type="compositionally biased region" description="Polar residues" evidence="2">
    <location>
        <begin position="231"/>
        <end position="245"/>
    </location>
</feature>
<dbReference type="SUPFAM" id="SSF46609">
    <property type="entry name" value="Fe,Mn superoxide dismutase (SOD), N-terminal domain"/>
    <property type="match status" value="1"/>
</dbReference>
<dbReference type="Proteomes" id="UP000001861">
    <property type="component" value="Unassembled WGS sequence"/>
</dbReference>
<protein>
    <recommendedName>
        <fullName evidence="3">Manganese/iron superoxide dismutase C-terminal domain-containing protein</fullName>
    </recommendedName>
</protein>
<dbReference type="PANTHER" id="PTHR43595:SF2">
    <property type="entry name" value="SMALL RIBOSOMAL SUBUNIT PROTEIN MS42"/>
    <property type="match status" value="1"/>
</dbReference>
<sequence length="351" mass="38178">MSSCIRLRLASSLRLNSSLPRSRILSRKLHERRPLQYPIEGGLGNFLPPPALKTAVEWQTGLLDRLNEEVKGTAEESTSVIQTVLNTSVSKERTLAFNYASLALNNSFFLDQLKPPPSEGANHEHEISVDLLRAIEEEYGSLRQLKSSISAAALGMFSNGWVWFVTDANGSTGILPTFGPGTLLVRSRTYMGSEKGLVLGDKLIVGGVSGDLPPTTSSPAGSATVKPQPPGTGSTSPLSGANFPNTPRAPDALGPRFSSTRAWNTEPRQGIFSMSETAAPLKKPTILTVGEEIYPLFCIPVYEHNWMSAGYGVWGKEDWLKEFWSVVNWAKVSKSYSTALSARNNFSFGTR</sequence>
<dbReference type="GeneID" id="6013880"/>
<dbReference type="OMA" id="YLKRFWT"/>
<dbReference type="Pfam" id="PF02777">
    <property type="entry name" value="Sod_Fe_C"/>
    <property type="match status" value="2"/>
</dbReference>
<organism evidence="4 5">
    <name type="scientific">Coprinopsis cinerea (strain Okayama-7 / 130 / ATCC MYA-4618 / FGSC 9003)</name>
    <name type="common">Inky cap fungus</name>
    <name type="synonym">Hormographiella aspergillata</name>
    <dbReference type="NCBI Taxonomy" id="240176"/>
    <lineage>
        <taxon>Eukaryota</taxon>
        <taxon>Fungi</taxon>
        <taxon>Dikarya</taxon>
        <taxon>Basidiomycota</taxon>
        <taxon>Agaricomycotina</taxon>
        <taxon>Agaricomycetes</taxon>
        <taxon>Agaricomycetidae</taxon>
        <taxon>Agaricales</taxon>
        <taxon>Agaricineae</taxon>
        <taxon>Psathyrellaceae</taxon>
        <taxon>Coprinopsis</taxon>
    </lineage>
</organism>
<dbReference type="KEGG" id="cci:CC1G_00459"/>
<evidence type="ECO:0000256" key="2">
    <source>
        <dbReference type="SAM" id="MobiDB-lite"/>
    </source>
</evidence>
<dbReference type="InterPro" id="IPR019832">
    <property type="entry name" value="Mn/Fe_SOD_C"/>
</dbReference>
<keyword evidence="5" id="KW-1185">Reference proteome</keyword>
<dbReference type="AlphaFoldDB" id="A8NY06"/>
<dbReference type="InterPro" id="IPR036314">
    <property type="entry name" value="SOD_C_sf"/>
</dbReference>
<dbReference type="InterPro" id="IPR036324">
    <property type="entry name" value="Mn/Fe_SOD_N_sf"/>
</dbReference>
<feature type="domain" description="Manganese/iron superoxide dismutase C-terminal" evidence="3">
    <location>
        <begin position="130"/>
        <end position="176"/>
    </location>
</feature>
<dbReference type="OrthoDB" id="275227at2759"/>
<proteinExistence type="predicted"/>
<evidence type="ECO:0000313" key="4">
    <source>
        <dbReference type="EMBL" id="EAU84940.1"/>
    </source>
</evidence>